<dbReference type="Proteomes" id="UP001354989">
    <property type="component" value="Chromosome"/>
</dbReference>
<gene>
    <name evidence="1" type="ORF">PEPS_01080</name>
</gene>
<sequence length="60" mass="7471">MFNYIVNIRPENYEIDTIINFLIRLLTFFNYNNYQYRNVAIDFFPHYSNFPKKYIPILKP</sequence>
<accession>A0ABN6L426</accession>
<keyword evidence="2" id="KW-1185">Reference proteome</keyword>
<organism evidence="1 2">
    <name type="scientific">Persicobacter psychrovividus</name>
    <dbReference type="NCBI Taxonomy" id="387638"/>
    <lineage>
        <taxon>Bacteria</taxon>
        <taxon>Pseudomonadati</taxon>
        <taxon>Bacteroidota</taxon>
        <taxon>Cytophagia</taxon>
        <taxon>Cytophagales</taxon>
        <taxon>Persicobacteraceae</taxon>
        <taxon>Persicobacter</taxon>
    </lineage>
</organism>
<proteinExistence type="predicted"/>
<evidence type="ECO:0000313" key="2">
    <source>
        <dbReference type="Proteomes" id="UP001354989"/>
    </source>
</evidence>
<protein>
    <submittedName>
        <fullName evidence="1">Uncharacterized protein</fullName>
    </submittedName>
</protein>
<reference evidence="1 2" key="1">
    <citation type="submission" date="2021-12" db="EMBL/GenBank/DDBJ databases">
        <title>Genome sequencing of bacteria with rrn-lacking chromosome and rrn-plasmid.</title>
        <authorList>
            <person name="Anda M."/>
            <person name="Iwasaki W."/>
        </authorList>
    </citation>
    <scope>NUCLEOTIDE SEQUENCE [LARGE SCALE GENOMIC DNA]</scope>
    <source>
        <strain evidence="1 2">NBRC 101262</strain>
    </source>
</reference>
<name>A0ABN6L426_9BACT</name>
<dbReference type="EMBL" id="AP025292">
    <property type="protein sequence ID" value="BDC97827.1"/>
    <property type="molecule type" value="Genomic_DNA"/>
</dbReference>
<evidence type="ECO:0000313" key="1">
    <source>
        <dbReference type="EMBL" id="BDC97827.1"/>
    </source>
</evidence>